<dbReference type="AlphaFoldDB" id="A0AAD4FG12"/>
<dbReference type="InterPro" id="IPR036188">
    <property type="entry name" value="FAD/NAD-bd_sf"/>
</dbReference>
<evidence type="ECO:0000313" key="2">
    <source>
        <dbReference type="EMBL" id="KAG9189152.1"/>
    </source>
</evidence>
<comment type="caution">
    <text evidence="2">The sequence shown here is derived from an EMBL/GenBank/DDBJ whole genome shotgun (WGS) entry which is preliminary data.</text>
</comment>
<organism evidence="2 3">
    <name type="scientific">Alternaria panax</name>
    <dbReference type="NCBI Taxonomy" id="48097"/>
    <lineage>
        <taxon>Eukaryota</taxon>
        <taxon>Fungi</taxon>
        <taxon>Dikarya</taxon>
        <taxon>Ascomycota</taxon>
        <taxon>Pezizomycotina</taxon>
        <taxon>Dothideomycetes</taxon>
        <taxon>Pleosporomycetidae</taxon>
        <taxon>Pleosporales</taxon>
        <taxon>Pleosporineae</taxon>
        <taxon>Pleosporaceae</taxon>
        <taxon>Alternaria</taxon>
        <taxon>Alternaria sect. Panax</taxon>
    </lineage>
</organism>
<feature type="region of interest" description="Disordered" evidence="1">
    <location>
        <begin position="23"/>
        <end position="49"/>
    </location>
</feature>
<proteinExistence type="predicted"/>
<keyword evidence="3" id="KW-1185">Reference proteome</keyword>
<dbReference type="Gene3D" id="3.50.50.60">
    <property type="entry name" value="FAD/NAD(P)-binding domain"/>
    <property type="match status" value="1"/>
</dbReference>
<evidence type="ECO:0000313" key="3">
    <source>
        <dbReference type="Proteomes" id="UP001199106"/>
    </source>
</evidence>
<dbReference type="EMBL" id="JAANER010000005">
    <property type="protein sequence ID" value="KAG9189152.1"/>
    <property type="molecule type" value="Genomic_DNA"/>
</dbReference>
<name>A0AAD4FG12_9PLEO</name>
<gene>
    <name evidence="2" type="ORF">G6011_06020</name>
</gene>
<sequence>MSEKDPYTVKFCRDEVCKNTVKHEASDQKFSSPPDEPNQAQRQPNQGLKERLDLVKDGILGEPGKNVEFDEYRICCWKFMPTIGRYVANMLDGKLDPSLAKRWAWDGENNGGGTHSHLLPKLEMGDL</sequence>
<accession>A0AAD4FG12</accession>
<dbReference type="Proteomes" id="UP001199106">
    <property type="component" value="Unassembled WGS sequence"/>
</dbReference>
<reference evidence="2" key="1">
    <citation type="submission" date="2021-07" db="EMBL/GenBank/DDBJ databases">
        <title>Genome Resource of American Ginseng Black Spot Pathogen Alternaria panax.</title>
        <authorList>
            <person name="Qiu C."/>
            <person name="Wang W."/>
            <person name="Liu Z."/>
        </authorList>
    </citation>
    <scope>NUCLEOTIDE SEQUENCE</scope>
    <source>
        <strain evidence="2">BNCC115425</strain>
    </source>
</reference>
<protein>
    <submittedName>
        <fullName evidence="2">Uncharacterized protein</fullName>
    </submittedName>
</protein>
<evidence type="ECO:0000256" key="1">
    <source>
        <dbReference type="SAM" id="MobiDB-lite"/>
    </source>
</evidence>